<dbReference type="FunFam" id="2.60.40.60:FF:000299">
    <property type="entry name" value="Predicted protein"/>
    <property type="match status" value="1"/>
</dbReference>
<dbReference type="Proteomes" id="UP000823561">
    <property type="component" value="Chromosome 13"/>
</dbReference>
<organism evidence="4 5">
    <name type="scientific">Alosa alosa</name>
    <name type="common">allis shad</name>
    <dbReference type="NCBI Taxonomy" id="278164"/>
    <lineage>
        <taxon>Eukaryota</taxon>
        <taxon>Metazoa</taxon>
        <taxon>Chordata</taxon>
        <taxon>Craniata</taxon>
        <taxon>Vertebrata</taxon>
        <taxon>Euteleostomi</taxon>
        <taxon>Actinopterygii</taxon>
        <taxon>Neopterygii</taxon>
        <taxon>Teleostei</taxon>
        <taxon>Clupei</taxon>
        <taxon>Clupeiformes</taxon>
        <taxon>Clupeoidei</taxon>
        <taxon>Clupeidae</taxon>
        <taxon>Alosa</taxon>
    </lineage>
</organism>
<evidence type="ECO:0000313" key="5">
    <source>
        <dbReference type="Proteomes" id="UP000823561"/>
    </source>
</evidence>
<evidence type="ECO:0000313" key="4">
    <source>
        <dbReference type="EMBL" id="KAG5271361.1"/>
    </source>
</evidence>
<gene>
    <name evidence="4" type="ORF">AALO_G00178850</name>
</gene>
<dbReference type="GO" id="GO:0005509">
    <property type="term" value="F:calcium ion binding"/>
    <property type="evidence" value="ECO:0007669"/>
    <property type="project" value="InterPro"/>
</dbReference>
<accession>A0AAV6GF27</accession>
<dbReference type="Gene3D" id="2.60.40.60">
    <property type="entry name" value="Cadherins"/>
    <property type="match status" value="1"/>
</dbReference>
<evidence type="ECO:0000256" key="2">
    <source>
        <dbReference type="ARBA" id="ARBA00023136"/>
    </source>
</evidence>
<reference evidence="4" key="1">
    <citation type="submission" date="2020-10" db="EMBL/GenBank/DDBJ databases">
        <title>Chromosome-scale genome assembly of the Allis shad, Alosa alosa.</title>
        <authorList>
            <person name="Margot Z."/>
            <person name="Christophe K."/>
            <person name="Cabau C."/>
            <person name="Louis A."/>
            <person name="Berthelot C."/>
            <person name="Parey E."/>
            <person name="Roest Crollius H."/>
            <person name="Montfort J."/>
            <person name="Robinson-Rechavi M."/>
            <person name="Bucao C."/>
            <person name="Bouchez O."/>
            <person name="Gislard M."/>
            <person name="Lluch J."/>
            <person name="Milhes M."/>
            <person name="Lampietro C."/>
            <person name="Lopez Roques C."/>
            <person name="Donnadieu C."/>
            <person name="Braasch I."/>
            <person name="Desvignes T."/>
            <person name="Postlethwait J."/>
            <person name="Bobe J."/>
            <person name="Guiguen Y."/>
        </authorList>
    </citation>
    <scope>NUCLEOTIDE SEQUENCE</scope>
    <source>
        <strain evidence="4">M-15738</strain>
        <tissue evidence="4">Blood</tissue>
    </source>
</reference>
<dbReference type="CDD" id="cd11304">
    <property type="entry name" value="Cadherin_repeat"/>
    <property type="match status" value="1"/>
</dbReference>
<feature type="domain" description="Cadherin" evidence="3">
    <location>
        <begin position="48"/>
        <end position="124"/>
    </location>
</feature>
<keyword evidence="2" id="KW-0472">Membrane</keyword>
<dbReference type="AlphaFoldDB" id="A0AAV6GF27"/>
<dbReference type="GO" id="GO:0007156">
    <property type="term" value="P:homophilic cell adhesion via plasma membrane adhesion molecules"/>
    <property type="evidence" value="ECO:0007669"/>
    <property type="project" value="InterPro"/>
</dbReference>
<comment type="caution">
    <text evidence="4">The sequence shown here is derived from an EMBL/GenBank/DDBJ whole genome shotgun (WGS) entry which is preliminary data.</text>
</comment>
<name>A0AAV6GF27_9TELE</name>
<proteinExistence type="predicted"/>
<dbReference type="EMBL" id="JADWDJ010000013">
    <property type="protein sequence ID" value="KAG5271361.1"/>
    <property type="molecule type" value="Genomic_DNA"/>
</dbReference>
<protein>
    <recommendedName>
        <fullName evidence="3">Cadherin domain-containing protein</fullName>
    </recommendedName>
</protein>
<evidence type="ECO:0000256" key="1">
    <source>
        <dbReference type="ARBA" id="ARBA00004370"/>
    </source>
</evidence>
<dbReference type="InterPro" id="IPR002126">
    <property type="entry name" value="Cadherin-like_dom"/>
</dbReference>
<dbReference type="InterPro" id="IPR015919">
    <property type="entry name" value="Cadherin-like_sf"/>
</dbReference>
<dbReference type="SUPFAM" id="SSF49313">
    <property type="entry name" value="Cadherin-like"/>
    <property type="match status" value="1"/>
</dbReference>
<dbReference type="GO" id="GO:0016020">
    <property type="term" value="C:membrane"/>
    <property type="evidence" value="ECO:0007669"/>
    <property type="project" value="UniProtKB-SubCell"/>
</dbReference>
<dbReference type="Pfam" id="PF00028">
    <property type="entry name" value="Cadherin"/>
    <property type="match status" value="1"/>
</dbReference>
<evidence type="ECO:0000259" key="3">
    <source>
        <dbReference type="Pfam" id="PF00028"/>
    </source>
</evidence>
<keyword evidence="5" id="KW-1185">Reference proteome</keyword>
<comment type="subcellular location">
    <subcellularLocation>
        <location evidence="1">Membrane</location>
    </subcellularLocation>
</comment>
<sequence length="142" mass="15645">MVKIMNTSEEDRNSRDEWYLCRLTLTLPSLSDLQWAMFPFPYLASVGPDAGPGTLVYRLSAQRGDGSQATAQFLLVEGGDDCFEVDRTSGEVRTTGRPLSPSKEYVLWVQLLDPQGRRGPQASVSILAGYRPPQFTNGSDAV</sequence>